<evidence type="ECO:0000313" key="2">
    <source>
        <dbReference type="Proteomes" id="UP000288012"/>
    </source>
</evidence>
<sequence>MAANGYCADSTHEAVSNHISGSATNSLIPNQRLLLTGQNNNEAWDNLAAILADGQIPDGGSIYYQSRPNEGDTSGDLLSSAKENYAYLVDKANQAQKDIYIQLAVSIKDNPPNSTRCPHGAKPGECTTLEASVAAVHDVADGKSDGLYQNLIKYINANPKPIYLIRLDYEVSSNFFCDPNTDPKIGCAVYKQAFKHLRNLISNGTKESGAKVYYVYHPVRGEYQDLYPGNDVVDWIGLSVFEHDLCLPHFNGSSYGYNGFPATNYVANSTCNIGNERLPIDGNILGAVAFANAVGKPVILSESALTNYVDRSASHPHDGNNFVWQTAYKQASTTWVNRLFALINYNGVVPINCNPANPNKSPACKSDKDNPVIDLSSTIKAIVYINNDFRYGFDGAQRSSPDCKSETQTQSSIGGCVPFNVGWFNDARLLDDGNSYENGSFVSLNGEAKAAFCAGLEKAQFAVKCK</sequence>
<dbReference type="AlphaFoldDB" id="A0A3S1CKA1"/>
<gene>
    <name evidence="1" type="ORF">EKM59_11135</name>
</gene>
<dbReference type="SUPFAM" id="SSF51445">
    <property type="entry name" value="(Trans)glycosidases"/>
    <property type="match status" value="1"/>
</dbReference>
<dbReference type="Proteomes" id="UP000288012">
    <property type="component" value="Unassembled WGS sequence"/>
</dbReference>
<protein>
    <recommendedName>
        <fullName evidence="3">GH26 domain-containing protein</fullName>
    </recommendedName>
</protein>
<comment type="caution">
    <text evidence="1">The sequence shown here is derived from an EMBL/GenBank/DDBJ whole genome shotgun (WGS) entry which is preliminary data.</text>
</comment>
<reference evidence="1 2" key="1">
    <citation type="submission" date="2018-12" db="EMBL/GenBank/DDBJ databases">
        <title>Legionella sp,whole genome shotgun sequence.</title>
        <authorList>
            <person name="Wu H."/>
        </authorList>
    </citation>
    <scope>NUCLEOTIDE SEQUENCE [LARGE SCALE GENOMIC DNA]</scope>
    <source>
        <strain evidence="2">km714</strain>
    </source>
</reference>
<organism evidence="1 2">
    <name type="scientific">Legionella septentrionalis</name>
    <dbReference type="NCBI Taxonomy" id="2498109"/>
    <lineage>
        <taxon>Bacteria</taxon>
        <taxon>Pseudomonadati</taxon>
        <taxon>Pseudomonadota</taxon>
        <taxon>Gammaproteobacteria</taxon>
        <taxon>Legionellales</taxon>
        <taxon>Legionellaceae</taxon>
        <taxon>Legionella</taxon>
    </lineage>
</organism>
<evidence type="ECO:0000313" key="1">
    <source>
        <dbReference type="EMBL" id="RUQ79562.1"/>
    </source>
</evidence>
<dbReference type="InterPro" id="IPR017853">
    <property type="entry name" value="GH"/>
</dbReference>
<dbReference type="Gene3D" id="3.20.20.80">
    <property type="entry name" value="Glycosidases"/>
    <property type="match status" value="1"/>
</dbReference>
<name>A0A3S1CKA1_9GAMM</name>
<dbReference type="RefSeq" id="WP_126955027.1">
    <property type="nucleotide sequence ID" value="NZ_RZGR01000048.1"/>
</dbReference>
<keyword evidence="2" id="KW-1185">Reference proteome</keyword>
<accession>A0A3S1CKA1</accession>
<evidence type="ECO:0008006" key="3">
    <source>
        <dbReference type="Google" id="ProtNLM"/>
    </source>
</evidence>
<proteinExistence type="predicted"/>
<dbReference type="EMBL" id="RZGR01000048">
    <property type="protein sequence ID" value="RUQ79562.1"/>
    <property type="molecule type" value="Genomic_DNA"/>
</dbReference>